<evidence type="ECO:0000256" key="1">
    <source>
        <dbReference type="SAM" id="SignalP"/>
    </source>
</evidence>
<accession>A0A224Y0U7</accession>
<reference evidence="3" key="1">
    <citation type="journal article" date="2018" name="PLoS Negl. Trop. Dis.">
        <title>An insight into the salivary gland and fat body transcriptome of Panstrongylus lignarius (Hemiptera: Heteroptera), the main vector of Chagas disease in Peru.</title>
        <authorList>
            <person name="Nevoa J.C."/>
            <person name="Mendes M.T."/>
            <person name="da Silva M.V."/>
            <person name="Soares S.C."/>
            <person name="Oliveira C.J.F."/>
            <person name="Ribeiro J.M.C."/>
        </authorList>
    </citation>
    <scope>NUCLEOTIDE SEQUENCE</scope>
</reference>
<name>A0A224Y0U7_9HEMI</name>
<dbReference type="Gene3D" id="3.10.450.10">
    <property type="match status" value="1"/>
</dbReference>
<dbReference type="InterPro" id="IPR000010">
    <property type="entry name" value="Cystatin_dom"/>
</dbReference>
<dbReference type="GO" id="GO:0004869">
    <property type="term" value="F:cysteine-type endopeptidase inhibitor activity"/>
    <property type="evidence" value="ECO:0007669"/>
    <property type="project" value="InterPro"/>
</dbReference>
<dbReference type="EMBL" id="GFTR01001834">
    <property type="protein sequence ID" value="JAW14592.1"/>
    <property type="molecule type" value="Transcribed_RNA"/>
</dbReference>
<feature type="chain" id="PRO_5013098628" evidence="1">
    <location>
        <begin position="25"/>
        <end position="112"/>
    </location>
</feature>
<protein>
    <submittedName>
        <fullName evidence="3">Putative secreted protein</fullName>
    </submittedName>
</protein>
<dbReference type="SUPFAM" id="SSF54403">
    <property type="entry name" value="Cystatin/monellin"/>
    <property type="match status" value="1"/>
</dbReference>
<feature type="signal peptide" evidence="1">
    <location>
        <begin position="1"/>
        <end position="24"/>
    </location>
</feature>
<proteinExistence type="predicted"/>
<sequence length="112" mass="12768">MKPTVFLTFQLLAVFFMLHCYAEAKVCLGCVQDADPNDHGIKKELVGLLAERNEDSDFIRIIKAQSQVVAGIRYILDFEVTDRRTNETKTCKTSFVSQAWLSKRTVEEFSCV</sequence>
<dbReference type="SMART" id="SM00043">
    <property type="entry name" value="CY"/>
    <property type="match status" value="1"/>
</dbReference>
<evidence type="ECO:0000259" key="2">
    <source>
        <dbReference type="SMART" id="SM00043"/>
    </source>
</evidence>
<evidence type="ECO:0000313" key="3">
    <source>
        <dbReference type="EMBL" id="JAW14592.1"/>
    </source>
</evidence>
<feature type="domain" description="Cystatin" evidence="2">
    <location>
        <begin position="26"/>
        <end position="112"/>
    </location>
</feature>
<dbReference type="Pfam" id="PF00031">
    <property type="entry name" value="Cystatin"/>
    <property type="match status" value="1"/>
</dbReference>
<organism evidence="3">
    <name type="scientific">Panstrongylus lignarius</name>
    <dbReference type="NCBI Taxonomy" id="156445"/>
    <lineage>
        <taxon>Eukaryota</taxon>
        <taxon>Metazoa</taxon>
        <taxon>Ecdysozoa</taxon>
        <taxon>Arthropoda</taxon>
        <taxon>Hexapoda</taxon>
        <taxon>Insecta</taxon>
        <taxon>Pterygota</taxon>
        <taxon>Neoptera</taxon>
        <taxon>Paraneoptera</taxon>
        <taxon>Hemiptera</taxon>
        <taxon>Heteroptera</taxon>
        <taxon>Panheteroptera</taxon>
        <taxon>Cimicomorpha</taxon>
        <taxon>Reduviidae</taxon>
        <taxon>Triatominae</taxon>
        <taxon>Panstrongylus</taxon>
    </lineage>
</organism>
<keyword evidence="1" id="KW-0732">Signal</keyword>
<dbReference type="InterPro" id="IPR046350">
    <property type="entry name" value="Cystatin_sf"/>
</dbReference>
<dbReference type="AlphaFoldDB" id="A0A224Y0U7"/>
<dbReference type="CDD" id="cd00042">
    <property type="entry name" value="CY"/>
    <property type="match status" value="1"/>
</dbReference>